<comment type="caution">
    <text evidence="3">The sequence shown here is derived from an EMBL/GenBank/DDBJ whole genome shotgun (WGS) entry which is preliminary data.</text>
</comment>
<dbReference type="SUPFAM" id="SSF57756">
    <property type="entry name" value="Retrovirus zinc finger-like domains"/>
    <property type="match status" value="1"/>
</dbReference>
<evidence type="ECO:0000256" key="2">
    <source>
        <dbReference type="SAM" id="MobiDB-lite"/>
    </source>
</evidence>
<name>A0A2N5W6X1_9BASI</name>
<keyword evidence="4" id="KW-1185">Reference proteome</keyword>
<feature type="region of interest" description="Disordered" evidence="2">
    <location>
        <begin position="229"/>
        <end position="260"/>
    </location>
</feature>
<gene>
    <name evidence="3" type="ORF">PCANC_00630</name>
</gene>
<feature type="region of interest" description="Disordered" evidence="2">
    <location>
        <begin position="1"/>
        <end position="52"/>
    </location>
</feature>
<dbReference type="GO" id="GO:0006397">
    <property type="term" value="P:mRNA processing"/>
    <property type="evidence" value="ECO:0007669"/>
    <property type="project" value="UniProtKB-KW"/>
</dbReference>
<dbReference type="Gene3D" id="4.10.60.10">
    <property type="entry name" value="Zinc finger, CCHC-type"/>
    <property type="match status" value="1"/>
</dbReference>
<dbReference type="GO" id="GO:0003676">
    <property type="term" value="F:nucleic acid binding"/>
    <property type="evidence" value="ECO:0007669"/>
    <property type="project" value="InterPro"/>
</dbReference>
<protein>
    <recommendedName>
        <fullName evidence="5">CCHC-type domain-containing protein</fullName>
    </recommendedName>
</protein>
<feature type="compositionally biased region" description="Gly residues" evidence="2">
    <location>
        <begin position="229"/>
        <end position="246"/>
    </location>
</feature>
<evidence type="ECO:0000256" key="1">
    <source>
        <dbReference type="ARBA" id="ARBA00022664"/>
    </source>
</evidence>
<evidence type="ECO:0008006" key="5">
    <source>
        <dbReference type="Google" id="ProtNLM"/>
    </source>
</evidence>
<organism evidence="3 4">
    <name type="scientific">Puccinia coronata f. sp. avenae</name>
    <dbReference type="NCBI Taxonomy" id="200324"/>
    <lineage>
        <taxon>Eukaryota</taxon>
        <taxon>Fungi</taxon>
        <taxon>Dikarya</taxon>
        <taxon>Basidiomycota</taxon>
        <taxon>Pucciniomycotina</taxon>
        <taxon>Pucciniomycetes</taxon>
        <taxon>Pucciniales</taxon>
        <taxon>Pucciniaceae</taxon>
        <taxon>Puccinia</taxon>
    </lineage>
</organism>
<dbReference type="EMBL" id="PGCJ01000006">
    <property type="protein sequence ID" value="PLW57996.1"/>
    <property type="molecule type" value="Genomic_DNA"/>
</dbReference>
<keyword evidence="1" id="KW-0507">mRNA processing</keyword>
<dbReference type="OrthoDB" id="2507554at2759"/>
<proteinExistence type="predicted"/>
<sequence length="364" mass="39264">MSYFDIPDLPRGTQSGQPYAKPIPAAPQPPNTPKSAKHTTSFPPFAAINTPLPDHLEMSTRKSMATGASKAAGAPQFVSLDQLAALLQAMNRPLPKEEKTSEDTRTDRAIALANALSKYQKLGRLLSHSWQKTVSTGQTGMPPSLRRSRGFLSSKATWRHHQGSTLALLLHQRCQPHFQAIANALEACIAVDASKPINSKTILELAGRFATAGVAADSLVFAYRAQRGPGGPTAGTSSGGQQGSQQGGSRRKTMEGKSNSWARRVLTEANPCQWCYEWGHWAKDCPLKKAKKPLVVDPRLQNPGYRLKRLTVCHPGLLQRGPASATVASVEKQPSGEEQALIDSNATDSVTNNVRFLPLCGQFA</sequence>
<dbReference type="Proteomes" id="UP000235388">
    <property type="component" value="Unassembled WGS sequence"/>
</dbReference>
<dbReference type="AlphaFoldDB" id="A0A2N5W6X1"/>
<reference evidence="3 4" key="1">
    <citation type="submission" date="2017-11" db="EMBL/GenBank/DDBJ databases">
        <title>De novo assembly and phasing of dikaryotic genomes from two isolates of Puccinia coronata f. sp. avenae, the causal agent of oat crown rust.</title>
        <authorList>
            <person name="Miller M.E."/>
            <person name="Zhang Y."/>
            <person name="Omidvar V."/>
            <person name="Sperschneider J."/>
            <person name="Schwessinger B."/>
            <person name="Raley C."/>
            <person name="Palmer J.M."/>
            <person name="Garnica D."/>
            <person name="Upadhyaya N."/>
            <person name="Rathjen J."/>
            <person name="Taylor J.M."/>
            <person name="Park R.F."/>
            <person name="Dodds P.N."/>
            <person name="Hirsch C.D."/>
            <person name="Kianian S.F."/>
            <person name="Figueroa M."/>
        </authorList>
    </citation>
    <scope>NUCLEOTIDE SEQUENCE [LARGE SCALE GENOMIC DNA]</scope>
    <source>
        <strain evidence="3">12NC29</strain>
    </source>
</reference>
<accession>A0A2N5W6X1</accession>
<evidence type="ECO:0000313" key="4">
    <source>
        <dbReference type="Proteomes" id="UP000235388"/>
    </source>
</evidence>
<evidence type="ECO:0000313" key="3">
    <source>
        <dbReference type="EMBL" id="PLW57996.1"/>
    </source>
</evidence>
<dbReference type="GO" id="GO:0008270">
    <property type="term" value="F:zinc ion binding"/>
    <property type="evidence" value="ECO:0007669"/>
    <property type="project" value="InterPro"/>
</dbReference>
<dbReference type="InterPro" id="IPR036875">
    <property type="entry name" value="Znf_CCHC_sf"/>
</dbReference>